<comment type="similarity">
    <text evidence="3">Belongs to the peptidase C19 family.</text>
</comment>
<evidence type="ECO:0000256" key="13">
    <source>
        <dbReference type="ARBA" id="ARBA00022801"/>
    </source>
</evidence>
<evidence type="ECO:0000256" key="16">
    <source>
        <dbReference type="ARBA" id="ARBA00023187"/>
    </source>
</evidence>
<comment type="caution">
    <text evidence="26">The sequence shown here is derived from an EMBL/GenBank/DDBJ whole genome shotgun (WGS) entry which is preliminary data.</text>
</comment>
<evidence type="ECO:0000256" key="10">
    <source>
        <dbReference type="ARBA" id="ARBA00022728"/>
    </source>
</evidence>
<evidence type="ECO:0000256" key="2">
    <source>
        <dbReference type="ARBA" id="ARBA00004123"/>
    </source>
</evidence>
<evidence type="ECO:0000256" key="6">
    <source>
        <dbReference type="ARBA" id="ARBA00022553"/>
    </source>
</evidence>
<evidence type="ECO:0000256" key="9">
    <source>
        <dbReference type="ARBA" id="ARBA00022723"/>
    </source>
</evidence>
<feature type="domain" description="USP" evidence="24">
    <location>
        <begin position="202"/>
        <end position="533"/>
    </location>
</feature>
<evidence type="ECO:0000256" key="17">
    <source>
        <dbReference type="ARBA" id="ARBA00023242"/>
    </source>
</evidence>
<evidence type="ECO:0000259" key="24">
    <source>
        <dbReference type="PROSITE" id="PS50235"/>
    </source>
</evidence>
<keyword evidence="11 22" id="KW-0863">Zinc-finger</keyword>
<dbReference type="SUPFAM" id="SSF57850">
    <property type="entry name" value="RING/U-box"/>
    <property type="match status" value="1"/>
</dbReference>
<dbReference type="GO" id="GO:0016579">
    <property type="term" value="P:protein deubiquitination"/>
    <property type="evidence" value="ECO:0007669"/>
    <property type="project" value="InterPro"/>
</dbReference>
<sequence>MAQRDARPSLSLVAYGEDEEDEGTRSSDDDMLVPRKRARVQKAEEVGTPPIINTCRIRAPRTVLACNESSGDISEHPLSRSCPFLDTIDRTVLDFDFEKLCSVSLSNNNVYACMVCGKYFQGRGQHSHAYTHSVQVGHHVFLNLESLEFYCLPDNYQIIDPSLEDIKYMLRPTFSQEHVASLDSSSKRSIALDGTKYLPGIVGLNNIKANDYMNVILHCLAHVTPLRDYLLRPSNYSHIKRPPGDQKFMLVRRLGELFRKLWNPRNFKSHVSPHEMLQAVSILSKKRFKITEQGDPVEFLVWLLHTLHSALGGNRRPGSSEVHNIFQGTMRIYTRKLPPASEDKVRLMEREEYKEKVETLPFLYLSLDLPVTPLFQDELERNIIPQIPLFDLLSKFDGAHEKEYKTHKESYVKRFELTKLPPYLIICIKRFTKNNFFVEKNPTIVNFPIKDIDMAEFLSSDQEVQDAHPHTVYDLMANICHDGQPGAGKGTYRAHVRHMGANQWYELQDLHVQDLLPQMITLAEAYIQIWQLRTN</sequence>
<keyword evidence="6" id="KW-0597">Phosphoprotein</keyword>
<evidence type="ECO:0000256" key="15">
    <source>
        <dbReference type="ARBA" id="ARBA00022843"/>
    </source>
</evidence>
<dbReference type="Gene3D" id="3.90.70.10">
    <property type="entry name" value="Cysteine proteinases"/>
    <property type="match status" value="1"/>
</dbReference>
<keyword evidence="18" id="KW-0131">Cell cycle</keyword>
<keyword evidence="16" id="KW-0508">mRNA splicing</keyword>
<evidence type="ECO:0000256" key="11">
    <source>
        <dbReference type="ARBA" id="ARBA00022771"/>
    </source>
</evidence>
<dbReference type="GO" id="GO:0000245">
    <property type="term" value="P:spliceosomal complex assembly"/>
    <property type="evidence" value="ECO:0007669"/>
    <property type="project" value="InterPro"/>
</dbReference>
<dbReference type="SMART" id="SM00290">
    <property type="entry name" value="ZnF_UBP"/>
    <property type="match status" value="1"/>
</dbReference>
<comment type="catalytic activity">
    <reaction evidence="1">
        <text>Thiol-dependent hydrolysis of ester, thioester, amide, peptide and isopeptide bonds formed by the C-terminal Gly of ubiquitin (a 76-residue protein attached to proteins as an intracellular targeting signal).</text>
        <dbReference type="EC" id="3.4.19.12"/>
    </reaction>
</comment>
<reference evidence="26" key="1">
    <citation type="submission" date="2023-03" db="EMBL/GenBank/DDBJ databases">
        <authorList>
            <person name="Steffen K."/>
            <person name="Cardenas P."/>
        </authorList>
    </citation>
    <scope>NUCLEOTIDE SEQUENCE</scope>
</reference>
<keyword evidence="7" id="KW-0132">Cell division</keyword>
<feature type="region of interest" description="Disordered" evidence="23">
    <location>
        <begin position="1"/>
        <end position="33"/>
    </location>
</feature>
<comment type="subcellular location">
    <subcellularLocation>
        <location evidence="2">Nucleus</location>
    </subcellularLocation>
</comment>
<keyword evidence="15" id="KW-0832">Ubl conjugation</keyword>
<evidence type="ECO:0000256" key="19">
    <source>
        <dbReference type="ARBA" id="ARBA00064202"/>
    </source>
</evidence>
<dbReference type="FunFam" id="3.30.40.10:FF:000068">
    <property type="entry name" value="U4/U6.U5 tri-snRNP-associated protein 2"/>
    <property type="match status" value="1"/>
</dbReference>
<gene>
    <name evidence="26" type="ORF">GBAR_LOCUS4883</name>
</gene>
<evidence type="ECO:0000256" key="1">
    <source>
        <dbReference type="ARBA" id="ARBA00000707"/>
    </source>
</evidence>
<evidence type="ECO:0000256" key="3">
    <source>
        <dbReference type="ARBA" id="ARBA00009085"/>
    </source>
</evidence>
<evidence type="ECO:0000256" key="22">
    <source>
        <dbReference type="PROSITE-ProRule" id="PRU00502"/>
    </source>
</evidence>
<keyword evidence="12" id="KW-0833">Ubl conjugation pathway</keyword>
<evidence type="ECO:0000259" key="25">
    <source>
        <dbReference type="PROSITE" id="PS50271"/>
    </source>
</evidence>
<dbReference type="EC" id="3.4.19.12" evidence="4"/>
<dbReference type="AlphaFoldDB" id="A0AA35R8G1"/>
<dbReference type="InterPro" id="IPR038765">
    <property type="entry name" value="Papain-like_cys_pep_sf"/>
</dbReference>
<dbReference type="CDD" id="cd02669">
    <property type="entry name" value="Peptidase_C19M"/>
    <property type="match status" value="1"/>
</dbReference>
<dbReference type="InterPro" id="IPR001394">
    <property type="entry name" value="Peptidase_C19_UCH"/>
</dbReference>
<keyword evidence="8" id="KW-0507">mRNA processing</keyword>
<evidence type="ECO:0000256" key="12">
    <source>
        <dbReference type="ARBA" id="ARBA00022786"/>
    </source>
</evidence>
<keyword evidence="10" id="KW-0747">Spliceosome</keyword>
<evidence type="ECO:0000256" key="23">
    <source>
        <dbReference type="SAM" id="MobiDB-lite"/>
    </source>
</evidence>
<dbReference type="Proteomes" id="UP001174909">
    <property type="component" value="Unassembled WGS sequence"/>
</dbReference>
<dbReference type="PANTHER" id="PTHR21646:SF16">
    <property type="entry name" value="U4_U6.U5 TRI-SNRNP-ASSOCIATED PROTEIN 2"/>
    <property type="match status" value="1"/>
</dbReference>
<dbReference type="Pfam" id="PF02148">
    <property type="entry name" value="zf-UBP"/>
    <property type="match status" value="1"/>
</dbReference>
<evidence type="ECO:0000256" key="4">
    <source>
        <dbReference type="ARBA" id="ARBA00012759"/>
    </source>
</evidence>
<evidence type="ECO:0000256" key="7">
    <source>
        <dbReference type="ARBA" id="ARBA00022618"/>
    </source>
</evidence>
<keyword evidence="17" id="KW-0539">Nucleus</keyword>
<protein>
    <recommendedName>
        <fullName evidence="20">Ubiquitin carboxyl-terminal hydrolase 39</fullName>
        <ecNumber evidence="4">3.4.19.12</ecNumber>
    </recommendedName>
    <alternativeName>
        <fullName evidence="21">U4/U6.U5 tri-snRNP-associated 65 kDa protein</fullName>
    </alternativeName>
</protein>
<evidence type="ECO:0000256" key="20">
    <source>
        <dbReference type="ARBA" id="ARBA00071645"/>
    </source>
</evidence>
<keyword evidence="27" id="KW-1185">Reference proteome</keyword>
<name>A0AA35R8G1_GEOBA</name>
<organism evidence="26 27">
    <name type="scientific">Geodia barretti</name>
    <name type="common">Barrett's horny sponge</name>
    <dbReference type="NCBI Taxonomy" id="519541"/>
    <lineage>
        <taxon>Eukaryota</taxon>
        <taxon>Metazoa</taxon>
        <taxon>Porifera</taxon>
        <taxon>Demospongiae</taxon>
        <taxon>Heteroscleromorpha</taxon>
        <taxon>Tetractinellida</taxon>
        <taxon>Astrophorina</taxon>
        <taxon>Geodiidae</taxon>
        <taxon>Geodia</taxon>
    </lineage>
</organism>
<keyword evidence="13" id="KW-0378">Hydrolase</keyword>
<evidence type="ECO:0000313" key="26">
    <source>
        <dbReference type="EMBL" id="CAI8006748.1"/>
    </source>
</evidence>
<proteinExistence type="inferred from homology"/>
<comment type="subunit">
    <text evidence="19">The U4/U6-U5 tri-snRNP complex is a building block of the precatalytic spliceosome (spliceosome B complex). Component of the U4/U6-U5 tri-snRNP complex composed of the U4, U6 and U5 snRNAs and at least PRPF3, PRPF4, PRPF6, PRPF8, PRPF31, SNRNP200, TXNL4A, SNRNP40, SNRPB, SNRPD1, SNRPD2, SNRPD3, SNRPE, SNRPF, SNRPG, DDX23, CD2BP2, PPIH, SNU13, EFTUD2, SART1 and USP39, plus LSM2, LSM3, LSM4, LSM5, LSM6, LSM7 and LSM8.</text>
</comment>
<feature type="domain" description="UBP-type" evidence="25">
    <location>
        <begin position="80"/>
        <end position="177"/>
    </location>
</feature>
<dbReference type="SUPFAM" id="SSF54001">
    <property type="entry name" value="Cysteine proteinases"/>
    <property type="match status" value="1"/>
</dbReference>
<dbReference type="PROSITE" id="PS50235">
    <property type="entry name" value="USP_3"/>
    <property type="match status" value="1"/>
</dbReference>
<evidence type="ECO:0000256" key="18">
    <source>
        <dbReference type="ARBA" id="ARBA00023306"/>
    </source>
</evidence>
<evidence type="ECO:0000256" key="8">
    <source>
        <dbReference type="ARBA" id="ARBA00022664"/>
    </source>
</evidence>
<dbReference type="PROSITE" id="PS50271">
    <property type="entry name" value="ZF_UBP"/>
    <property type="match status" value="1"/>
</dbReference>
<evidence type="ECO:0000256" key="21">
    <source>
        <dbReference type="ARBA" id="ARBA00079185"/>
    </source>
</evidence>
<dbReference type="EMBL" id="CASHTH010000714">
    <property type="protein sequence ID" value="CAI8006748.1"/>
    <property type="molecule type" value="Genomic_DNA"/>
</dbReference>
<dbReference type="InterPro" id="IPR033809">
    <property type="entry name" value="USP39"/>
</dbReference>
<dbReference type="GO" id="GO:0004843">
    <property type="term" value="F:cysteine-type deubiquitinase activity"/>
    <property type="evidence" value="ECO:0007669"/>
    <property type="project" value="UniProtKB-EC"/>
</dbReference>
<dbReference type="FunFam" id="3.90.70.10:FF:000030">
    <property type="entry name" value="U4/U6.U5 tri-snRNP-associated protein 2"/>
    <property type="match status" value="1"/>
</dbReference>
<dbReference type="GO" id="GO:0051301">
    <property type="term" value="P:cell division"/>
    <property type="evidence" value="ECO:0007669"/>
    <property type="project" value="UniProtKB-KW"/>
</dbReference>
<evidence type="ECO:0000313" key="27">
    <source>
        <dbReference type="Proteomes" id="UP001174909"/>
    </source>
</evidence>
<dbReference type="InterPro" id="IPR050185">
    <property type="entry name" value="Ub_carboxyl-term_hydrolase"/>
</dbReference>
<evidence type="ECO:0000256" key="5">
    <source>
        <dbReference type="ARBA" id="ARBA00022499"/>
    </source>
</evidence>
<dbReference type="InterPro" id="IPR013083">
    <property type="entry name" value="Znf_RING/FYVE/PHD"/>
</dbReference>
<dbReference type="PANTHER" id="PTHR21646">
    <property type="entry name" value="UBIQUITIN CARBOXYL-TERMINAL HYDROLASE"/>
    <property type="match status" value="1"/>
</dbReference>
<keyword evidence="9" id="KW-0479">Metal-binding</keyword>
<keyword evidence="5" id="KW-1017">Isopeptide bond</keyword>
<keyword evidence="14" id="KW-0862">Zinc</keyword>
<evidence type="ECO:0000256" key="14">
    <source>
        <dbReference type="ARBA" id="ARBA00022833"/>
    </source>
</evidence>
<dbReference type="Gene3D" id="3.30.40.10">
    <property type="entry name" value="Zinc/RING finger domain, C3HC4 (zinc finger)"/>
    <property type="match status" value="1"/>
</dbReference>
<dbReference type="GO" id="GO:0008270">
    <property type="term" value="F:zinc ion binding"/>
    <property type="evidence" value="ECO:0007669"/>
    <property type="project" value="UniProtKB-KW"/>
</dbReference>
<dbReference type="GO" id="GO:0005681">
    <property type="term" value="C:spliceosomal complex"/>
    <property type="evidence" value="ECO:0007669"/>
    <property type="project" value="UniProtKB-KW"/>
</dbReference>
<dbReference type="InterPro" id="IPR001607">
    <property type="entry name" value="Znf_UBP"/>
</dbReference>
<dbReference type="InterPro" id="IPR028889">
    <property type="entry name" value="USP"/>
</dbReference>
<accession>A0AA35R8G1</accession>
<dbReference type="Pfam" id="PF00443">
    <property type="entry name" value="UCH"/>
    <property type="match status" value="1"/>
</dbReference>